<dbReference type="Pfam" id="PF12833">
    <property type="entry name" value="HTH_18"/>
    <property type="match status" value="1"/>
</dbReference>
<accession>A0ABZ0QB42</accession>
<evidence type="ECO:0000256" key="2">
    <source>
        <dbReference type="ARBA" id="ARBA00023125"/>
    </source>
</evidence>
<reference evidence="5 6" key="1">
    <citation type="submission" date="2023-11" db="EMBL/GenBank/DDBJ databases">
        <title>Plant-associative lifestyle of Vibrio porteresiae and its evolutionary dynamics.</title>
        <authorList>
            <person name="Rameshkumar N."/>
            <person name="Kirti K."/>
        </authorList>
    </citation>
    <scope>NUCLEOTIDE SEQUENCE [LARGE SCALE GENOMIC DNA]</scope>
    <source>
        <strain evidence="5 6">MSSRF30</strain>
    </source>
</reference>
<evidence type="ECO:0000256" key="3">
    <source>
        <dbReference type="ARBA" id="ARBA00023163"/>
    </source>
</evidence>
<proteinExistence type="predicted"/>
<dbReference type="SUPFAM" id="SSF46689">
    <property type="entry name" value="Homeodomain-like"/>
    <property type="match status" value="2"/>
</dbReference>
<keyword evidence="6" id="KW-1185">Reference proteome</keyword>
<dbReference type="PANTHER" id="PTHR46796">
    <property type="entry name" value="HTH-TYPE TRANSCRIPTIONAL ACTIVATOR RHAS-RELATED"/>
    <property type="match status" value="1"/>
</dbReference>
<dbReference type="Pfam" id="PF14525">
    <property type="entry name" value="AraC_binding_2"/>
    <property type="match status" value="1"/>
</dbReference>
<dbReference type="InterPro" id="IPR009057">
    <property type="entry name" value="Homeodomain-like_sf"/>
</dbReference>
<dbReference type="RefSeq" id="WP_261892477.1">
    <property type="nucleotide sequence ID" value="NZ_AP024895.1"/>
</dbReference>
<name>A0ABZ0QB42_9VIBR</name>
<dbReference type="Gene3D" id="1.10.10.60">
    <property type="entry name" value="Homeodomain-like"/>
    <property type="match status" value="1"/>
</dbReference>
<evidence type="ECO:0000259" key="4">
    <source>
        <dbReference type="PROSITE" id="PS01124"/>
    </source>
</evidence>
<sequence length="309" mass="34997">MGHLFSTAGIQTKERFDYWNDVVFQRYAPCLGKIANQTIFNASTSVNEFGSTEISDVVSDAIYYDRRKCDLNLIERDDIFISVMTEGSAHFEQHDRRVTQQVGDVLIYDSGRPYAFRYPTAYKATLIRVPRPLLTTKIPNMDQLGANILTAGTVYNRLVRSLVEETHLIATSAELIDERHFVTPSLEILTTAISRSVSGNEPCHPTSNQLAAVKNYIRQHLNDEDLSLETIAKAQCMSVRTLSRLFAEIGETPRQWLQNQRLAGAYQALSLGKVRNVTEAAFQFGFKDLSHFSRRFKDQYGMAPKSLLE</sequence>
<keyword evidence="1" id="KW-0805">Transcription regulation</keyword>
<dbReference type="SMART" id="SM00342">
    <property type="entry name" value="HTH_ARAC"/>
    <property type="match status" value="1"/>
</dbReference>
<feature type="domain" description="HTH araC/xylS-type" evidence="4">
    <location>
        <begin position="211"/>
        <end position="309"/>
    </location>
</feature>
<evidence type="ECO:0000313" key="5">
    <source>
        <dbReference type="EMBL" id="WPC72766.1"/>
    </source>
</evidence>
<dbReference type="PANTHER" id="PTHR46796:SF6">
    <property type="entry name" value="ARAC SUBFAMILY"/>
    <property type="match status" value="1"/>
</dbReference>
<keyword evidence="2" id="KW-0238">DNA-binding</keyword>
<dbReference type="InterPro" id="IPR050204">
    <property type="entry name" value="AraC_XylS_family_regulators"/>
</dbReference>
<evidence type="ECO:0000256" key="1">
    <source>
        <dbReference type="ARBA" id="ARBA00023015"/>
    </source>
</evidence>
<keyword evidence="3" id="KW-0804">Transcription</keyword>
<dbReference type="InterPro" id="IPR035418">
    <property type="entry name" value="AraC-bd_2"/>
</dbReference>
<dbReference type="Proteomes" id="UP001304071">
    <property type="component" value="Chromosome 1"/>
</dbReference>
<dbReference type="InterPro" id="IPR018060">
    <property type="entry name" value="HTH_AraC"/>
</dbReference>
<evidence type="ECO:0000313" key="6">
    <source>
        <dbReference type="Proteomes" id="UP001304071"/>
    </source>
</evidence>
<dbReference type="PROSITE" id="PS01124">
    <property type="entry name" value="HTH_ARAC_FAMILY_2"/>
    <property type="match status" value="1"/>
</dbReference>
<dbReference type="EMBL" id="CP138203">
    <property type="protein sequence ID" value="WPC72766.1"/>
    <property type="molecule type" value="Genomic_DNA"/>
</dbReference>
<organism evidence="5 6">
    <name type="scientific">Vibrio porteresiae DSM 19223</name>
    <dbReference type="NCBI Taxonomy" id="1123496"/>
    <lineage>
        <taxon>Bacteria</taxon>
        <taxon>Pseudomonadati</taxon>
        <taxon>Pseudomonadota</taxon>
        <taxon>Gammaproteobacteria</taxon>
        <taxon>Vibrionales</taxon>
        <taxon>Vibrionaceae</taxon>
        <taxon>Vibrio</taxon>
    </lineage>
</organism>
<gene>
    <name evidence="5" type="ORF">R8Z52_11575</name>
</gene>
<protein>
    <submittedName>
        <fullName evidence="5">Helix-turn-helix domain-containing protein</fullName>
    </submittedName>
</protein>